<comment type="caution">
    <text evidence="2">The sequence shown here is derived from an EMBL/GenBank/DDBJ whole genome shotgun (WGS) entry which is preliminary data.</text>
</comment>
<dbReference type="EMBL" id="JAGKSB010000002">
    <property type="protein sequence ID" value="MBP3942515.1"/>
    <property type="molecule type" value="Genomic_DNA"/>
</dbReference>
<keyword evidence="3" id="KW-1185">Reference proteome</keyword>
<gene>
    <name evidence="2" type="ORF">J5U18_02860</name>
</gene>
<evidence type="ECO:0000259" key="1">
    <source>
        <dbReference type="Pfam" id="PF18935"/>
    </source>
</evidence>
<protein>
    <recommendedName>
        <fullName evidence="1">DUF5683 domain-containing protein</fullName>
    </recommendedName>
</protein>
<dbReference type="RefSeq" id="WP_353545997.1">
    <property type="nucleotide sequence ID" value="NZ_JAGKSB010000002.1"/>
</dbReference>
<dbReference type="InterPro" id="IPR043738">
    <property type="entry name" value="DUF5683"/>
</dbReference>
<dbReference type="Pfam" id="PF18935">
    <property type="entry name" value="DUF5683"/>
    <property type="match status" value="1"/>
</dbReference>
<accession>A0A8T4H8B6</accession>
<sequence>MISLCSFAQQPNIAKLTPLPADSVVKATQDTVKESRRARKRREELEAKAKEPIIFKDSTRLAIEAKTTKAWKRSALVPGWGQKTNGGLWWIKVPLIYGGLATTVVVFDFNNRYYKELLEELAFRTEFPNASYQNPDYQYASTQGLISAKDYARRNRDLMVLLTVGVYGLNIVEAYVDSMLKYRWNIGQKMGVKVTPTWMYAPNGTLAYTKLPVMGAKITLQLK</sequence>
<evidence type="ECO:0000313" key="3">
    <source>
        <dbReference type="Proteomes" id="UP000679691"/>
    </source>
</evidence>
<organism evidence="2 3">
    <name type="scientific">Rhinopithecimicrobium faecis</name>
    <dbReference type="NCBI Taxonomy" id="2820698"/>
    <lineage>
        <taxon>Bacteria</taxon>
        <taxon>Pseudomonadati</taxon>
        <taxon>Bacteroidota</taxon>
        <taxon>Sphingobacteriia</taxon>
        <taxon>Sphingobacteriales</taxon>
        <taxon>Sphingobacteriaceae</taxon>
        <taxon>Rhinopithecimicrobium</taxon>
    </lineage>
</organism>
<name>A0A8T4H8B6_9SPHI</name>
<dbReference type="AlphaFoldDB" id="A0A8T4H8B6"/>
<reference evidence="2" key="1">
    <citation type="submission" date="2021-03" db="EMBL/GenBank/DDBJ databases">
        <authorList>
            <person name="Lu T."/>
            <person name="Wang Q."/>
            <person name="Han X."/>
        </authorList>
    </citation>
    <scope>NUCLEOTIDE SEQUENCE</scope>
    <source>
        <strain evidence="2">WQ 2009</strain>
    </source>
</reference>
<feature type="domain" description="DUF5683" evidence="1">
    <location>
        <begin position="66"/>
        <end position="204"/>
    </location>
</feature>
<evidence type="ECO:0000313" key="2">
    <source>
        <dbReference type="EMBL" id="MBP3942515.1"/>
    </source>
</evidence>
<proteinExistence type="predicted"/>
<dbReference type="Proteomes" id="UP000679691">
    <property type="component" value="Unassembled WGS sequence"/>
</dbReference>